<reference evidence="1 2" key="1">
    <citation type="submission" date="2016-07" db="EMBL/GenBank/DDBJ databases">
        <title>Genomic analysis of zinc-resistant bacterium Mucilaginibacter pedocola TBZ30.</title>
        <authorList>
            <person name="Huang J."/>
            <person name="Tang J."/>
        </authorList>
    </citation>
    <scope>NUCLEOTIDE SEQUENCE [LARGE SCALE GENOMIC DNA]</scope>
    <source>
        <strain evidence="1 2">TBZ30</strain>
    </source>
</reference>
<protein>
    <submittedName>
        <fullName evidence="1">Uncharacterized protein</fullName>
    </submittedName>
</protein>
<accession>A0A1S9PHD6</accession>
<dbReference type="AlphaFoldDB" id="A0A1S9PHD6"/>
<comment type="caution">
    <text evidence="1">The sequence shown here is derived from an EMBL/GenBank/DDBJ whole genome shotgun (WGS) entry which is preliminary data.</text>
</comment>
<dbReference type="EMBL" id="MBTF01000007">
    <property type="protein sequence ID" value="OOQ60370.1"/>
    <property type="molecule type" value="Genomic_DNA"/>
</dbReference>
<keyword evidence="2" id="KW-1185">Reference proteome</keyword>
<evidence type="ECO:0000313" key="1">
    <source>
        <dbReference type="EMBL" id="OOQ60370.1"/>
    </source>
</evidence>
<organism evidence="1 2">
    <name type="scientific">Mucilaginibacter pedocola</name>
    <dbReference type="NCBI Taxonomy" id="1792845"/>
    <lineage>
        <taxon>Bacteria</taxon>
        <taxon>Pseudomonadati</taxon>
        <taxon>Bacteroidota</taxon>
        <taxon>Sphingobacteriia</taxon>
        <taxon>Sphingobacteriales</taxon>
        <taxon>Sphingobacteriaceae</taxon>
        <taxon>Mucilaginibacter</taxon>
    </lineage>
</organism>
<sequence>MKESAQKNEPLSGPDAEIRWLKTKYEEFARQQAFILAWLRKNHPEVFKEMIKASEENDLEYIRRSVKEFSDKLSQHFE</sequence>
<dbReference type="Proteomes" id="UP000189739">
    <property type="component" value="Unassembled WGS sequence"/>
</dbReference>
<gene>
    <name evidence="1" type="ORF">BC343_25445</name>
</gene>
<evidence type="ECO:0000313" key="2">
    <source>
        <dbReference type="Proteomes" id="UP000189739"/>
    </source>
</evidence>
<dbReference type="RefSeq" id="WP_078347650.1">
    <property type="nucleotide sequence ID" value="NZ_MBTF01000007.1"/>
</dbReference>
<name>A0A1S9PHD6_9SPHI</name>
<proteinExistence type="predicted"/>